<comment type="caution">
    <text evidence="2">The sequence shown here is derived from an EMBL/GenBank/DDBJ whole genome shotgun (WGS) entry which is preliminary data.</text>
</comment>
<dbReference type="InterPro" id="IPR029032">
    <property type="entry name" value="AhpD-like"/>
</dbReference>
<evidence type="ECO:0000259" key="1">
    <source>
        <dbReference type="Pfam" id="PF02627"/>
    </source>
</evidence>
<accession>A0A560E420</accession>
<dbReference type="Proteomes" id="UP000319949">
    <property type="component" value="Unassembled WGS sequence"/>
</dbReference>
<dbReference type="PANTHER" id="PTHR33930:SF2">
    <property type="entry name" value="BLR3452 PROTEIN"/>
    <property type="match status" value="1"/>
</dbReference>
<dbReference type="STRING" id="1803665.GCA_001641335_01959"/>
<sequence length="115" mass="12125">MSGYQSPDDLKAIPALIALAPVEANAFLAFNHAVERKDGLIPPKYRELISLAVALTTQCAYCLDVHTAQAARAGATREEVAEAALIAAAVRAGGTLGHALLAQRLFERHCGEAET</sequence>
<dbReference type="Gene3D" id="1.20.1290.10">
    <property type="entry name" value="AhpD-like"/>
    <property type="match status" value="1"/>
</dbReference>
<name>A0A560E420_9BRAD</name>
<evidence type="ECO:0000313" key="3">
    <source>
        <dbReference type="Proteomes" id="UP000319949"/>
    </source>
</evidence>
<dbReference type="OrthoDB" id="9801997at2"/>
<dbReference type="AlphaFoldDB" id="A0A560E420"/>
<evidence type="ECO:0000313" key="2">
    <source>
        <dbReference type="EMBL" id="TWB04097.1"/>
    </source>
</evidence>
<reference evidence="2 3" key="1">
    <citation type="submission" date="2019-06" db="EMBL/GenBank/DDBJ databases">
        <title>Genomic Encyclopedia of Type Strains, Phase IV (KMG-V): Genome sequencing to study the core and pangenomes of soil and plant-associated prokaryotes.</title>
        <authorList>
            <person name="Whitman W."/>
        </authorList>
    </citation>
    <scope>NUCLEOTIDE SEQUENCE [LARGE SCALE GENOMIC DNA]</scope>
    <source>
        <strain evidence="2 3">BR 510</strain>
    </source>
</reference>
<dbReference type="Pfam" id="PF02627">
    <property type="entry name" value="CMD"/>
    <property type="match status" value="1"/>
</dbReference>
<keyword evidence="3" id="KW-1185">Reference proteome</keyword>
<organism evidence="2 3">
    <name type="scientific">Bradyrhizobium stylosanthis</name>
    <dbReference type="NCBI Taxonomy" id="1803665"/>
    <lineage>
        <taxon>Bacteria</taxon>
        <taxon>Pseudomonadati</taxon>
        <taxon>Pseudomonadota</taxon>
        <taxon>Alphaproteobacteria</taxon>
        <taxon>Hyphomicrobiales</taxon>
        <taxon>Nitrobacteraceae</taxon>
        <taxon>Bradyrhizobium</taxon>
    </lineage>
</organism>
<dbReference type="NCBIfam" id="TIGR00778">
    <property type="entry name" value="ahpD_dom"/>
    <property type="match status" value="1"/>
</dbReference>
<dbReference type="PANTHER" id="PTHR33930">
    <property type="entry name" value="ALKYL HYDROPEROXIDE REDUCTASE AHPD"/>
    <property type="match status" value="1"/>
</dbReference>
<dbReference type="InterPro" id="IPR003779">
    <property type="entry name" value="CMD-like"/>
</dbReference>
<keyword evidence="2" id="KW-0560">Oxidoreductase</keyword>
<dbReference type="GO" id="GO:0051920">
    <property type="term" value="F:peroxiredoxin activity"/>
    <property type="evidence" value="ECO:0007669"/>
    <property type="project" value="InterPro"/>
</dbReference>
<dbReference type="SUPFAM" id="SSF69118">
    <property type="entry name" value="AhpD-like"/>
    <property type="match status" value="1"/>
</dbReference>
<dbReference type="EMBL" id="VITK01000002">
    <property type="protein sequence ID" value="TWB04097.1"/>
    <property type="molecule type" value="Genomic_DNA"/>
</dbReference>
<dbReference type="InterPro" id="IPR004675">
    <property type="entry name" value="AhpD_core"/>
</dbReference>
<gene>
    <name evidence="2" type="ORF">FBZ96_102571</name>
</gene>
<proteinExistence type="predicted"/>
<feature type="domain" description="Carboxymuconolactone decarboxylase-like" evidence="1">
    <location>
        <begin position="24"/>
        <end position="102"/>
    </location>
</feature>
<keyword evidence="2" id="KW-0575">Peroxidase</keyword>
<protein>
    <submittedName>
        <fullName evidence="2">AhpD family alkylhydroperoxidase</fullName>
    </submittedName>
</protein>
<dbReference type="RefSeq" id="WP_145658950.1">
    <property type="nucleotide sequence ID" value="NZ_VITK01000002.1"/>
</dbReference>